<feature type="transmembrane region" description="Helical" evidence="8">
    <location>
        <begin position="108"/>
        <end position="129"/>
    </location>
</feature>
<protein>
    <submittedName>
        <fullName evidence="9">BQ2448_1126 protein</fullName>
    </submittedName>
</protein>
<dbReference type="PANTHER" id="PTHR31806:SF1">
    <property type="entry name" value="PURINE-CYTOSINE PERMEASE FCY2-RELATED"/>
    <property type="match status" value="1"/>
</dbReference>
<evidence type="ECO:0000256" key="2">
    <source>
        <dbReference type="ARBA" id="ARBA00008974"/>
    </source>
</evidence>
<evidence type="ECO:0000313" key="9">
    <source>
        <dbReference type="EMBL" id="SCV69732.1"/>
    </source>
</evidence>
<comment type="subcellular location">
    <subcellularLocation>
        <location evidence="1">Membrane</location>
        <topology evidence="1">Multi-pass membrane protein</topology>
    </subcellularLocation>
</comment>
<dbReference type="GO" id="GO:0005886">
    <property type="term" value="C:plasma membrane"/>
    <property type="evidence" value="ECO:0007669"/>
    <property type="project" value="TreeGrafter"/>
</dbReference>
<dbReference type="AlphaFoldDB" id="A0A238F796"/>
<evidence type="ECO:0000256" key="8">
    <source>
        <dbReference type="SAM" id="Phobius"/>
    </source>
</evidence>
<keyword evidence="10" id="KW-1185">Reference proteome</keyword>
<feature type="transmembrane region" description="Helical" evidence="8">
    <location>
        <begin position="169"/>
        <end position="192"/>
    </location>
</feature>
<reference evidence="10" key="1">
    <citation type="submission" date="2016-09" db="EMBL/GenBank/DDBJ databases">
        <authorList>
            <person name="Jeantristanb JTB J.-T."/>
            <person name="Ricardo R."/>
        </authorList>
    </citation>
    <scope>NUCLEOTIDE SEQUENCE [LARGE SCALE GENOMIC DNA]</scope>
</reference>
<keyword evidence="6 7" id="KW-0472">Membrane</keyword>
<dbReference type="InterPro" id="IPR026030">
    <property type="entry name" value="Pur-cyt_permease_Fcy2/21/22"/>
</dbReference>
<dbReference type="OrthoDB" id="2116389at2759"/>
<feature type="transmembrane region" description="Helical" evidence="8">
    <location>
        <begin position="438"/>
        <end position="460"/>
    </location>
</feature>
<evidence type="ECO:0000256" key="3">
    <source>
        <dbReference type="ARBA" id="ARBA00022448"/>
    </source>
</evidence>
<organism evidence="9 10">
    <name type="scientific">Microbotryum intermedium</name>
    <dbReference type="NCBI Taxonomy" id="269621"/>
    <lineage>
        <taxon>Eukaryota</taxon>
        <taxon>Fungi</taxon>
        <taxon>Dikarya</taxon>
        <taxon>Basidiomycota</taxon>
        <taxon>Pucciniomycotina</taxon>
        <taxon>Microbotryomycetes</taxon>
        <taxon>Microbotryales</taxon>
        <taxon>Microbotryaceae</taxon>
        <taxon>Microbotryum</taxon>
    </lineage>
</organism>
<feature type="transmembrane region" description="Helical" evidence="8">
    <location>
        <begin position="404"/>
        <end position="426"/>
    </location>
</feature>
<feature type="transmembrane region" description="Helical" evidence="8">
    <location>
        <begin position="317"/>
        <end position="339"/>
    </location>
</feature>
<dbReference type="Proteomes" id="UP000198372">
    <property type="component" value="Unassembled WGS sequence"/>
</dbReference>
<proteinExistence type="inferred from homology"/>
<sequence length="549" mass="59321">MSHSFHSGEEEKNVLSQAETGSIPIAKEEEVVDASSDNVTAHGQVVALHGPFAKLITYLADRGVETRGLDRVPEDERTAQASFAVRRRSAAIAISTTRLARVVSGLQIFFFWMSVNLSFSSLAVGGLGSEYFGLDFRTSLAVIWTMSVIGCLATAYVATLGLSGLRTMAVFRFAGGIPGTFICSVLNVLTQLSYSVTNALAGAQAFHAINHSLSLIVGIVVVSSVVFVLSIFGLAWVHRFARYCWIACFIIYCIILALGTRGGYDVNRLTAQQATGKSLSAGILSFAGIMFSVASGWGVIAADYNVKLHADTPKYRVFFFTFFGTFLPIVFTCTVSATFQTITKPSYIAAFESDSLGGIVGAILSLLGGFGKFLLVLLGLSTIASNAPNTYSGSLAMQSLAPPLLKIPRIFFVVLFTAIYLIASIVGREHFSEIVSNFASLLSYWTAFFIVILLLKFEWFRLPSGPLGRPDFDRFNDWKRLPPGFACVGAIAIAIGGIVPAMAQTYYTGPIAKAVEPVYGGDLGFEMSVGLSWIAYFVLRSIEVRVFKR</sequence>
<feature type="transmembrane region" description="Helical" evidence="8">
    <location>
        <begin position="481"/>
        <end position="503"/>
    </location>
</feature>
<dbReference type="Pfam" id="PF02133">
    <property type="entry name" value="Transp_cyt_pur"/>
    <property type="match status" value="1"/>
</dbReference>
<dbReference type="STRING" id="269621.A0A238F796"/>
<feature type="transmembrane region" description="Helical" evidence="8">
    <location>
        <begin position="523"/>
        <end position="539"/>
    </location>
</feature>
<keyword evidence="4 8" id="KW-0812">Transmembrane</keyword>
<dbReference type="PANTHER" id="PTHR31806">
    <property type="entry name" value="PURINE-CYTOSINE PERMEASE FCY2-RELATED"/>
    <property type="match status" value="1"/>
</dbReference>
<feature type="transmembrane region" description="Helical" evidence="8">
    <location>
        <begin position="141"/>
        <end position="162"/>
    </location>
</feature>
<evidence type="ECO:0000256" key="6">
    <source>
        <dbReference type="ARBA" id="ARBA00023136"/>
    </source>
</evidence>
<evidence type="ECO:0000313" key="10">
    <source>
        <dbReference type="Proteomes" id="UP000198372"/>
    </source>
</evidence>
<name>A0A238F796_9BASI</name>
<evidence type="ECO:0000256" key="1">
    <source>
        <dbReference type="ARBA" id="ARBA00004141"/>
    </source>
</evidence>
<dbReference type="PIRSF" id="PIRSF002744">
    <property type="entry name" value="Pur-cyt_permease"/>
    <property type="match status" value="1"/>
</dbReference>
<keyword evidence="3 7" id="KW-0813">Transport</keyword>
<comment type="similarity">
    <text evidence="2 7">Belongs to the purine-cytosine permease (2.A.39) family.</text>
</comment>
<evidence type="ECO:0000256" key="7">
    <source>
        <dbReference type="PIRNR" id="PIRNR002744"/>
    </source>
</evidence>
<evidence type="ECO:0000256" key="4">
    <source>
        <dbReference type="ARBA" id="ARBA00022692"/>
    </source>
</evidence>
<keyword evidence="5 8" id="KW-1133">Transmembrane helix</keyword>
<evidence type="ECO:0000256" key="5">
    <source>
        <dbReference type="ARBA" id="ARBA00022989"/>
    </source>
</evidence>
<dbReference type="Gene3D" id="1.10.4160.10">
    <property type="entry name" value="Hydantoin permease"/>
    <property type="match status" value="1"/>
</dbReference>
<accession>A0A238F796</accession>
<feature type="transmembrane region" description="Helical" evidence="8">
    <location>
        <begin position="283"/>
        <end position="305"/>
    </location>
</feature>
<feature type="transmembrane region" description="Helical" evidence="8">
    <location>
        <begin position="212"/>
        <end position="236"/>
    </location>
</feature>
<dbReference type="InterPro" id="IPR001248">
    <property type="entry name" value="Pur-cyt_permease"/>
</dbReference>
<dbReference type="EMBL" id="FMSP01000005">
    <property type="protein sequence ID" value="SCV69732.1"/>
    <property type="molecule type" value="Genomic_DNA"/>
</dbReference>
<dbReference type="GO" id="GO:0022857">
    <property type="term" value="F:transmembrane transporter activity"/>
    <property type="evidence" value="ECO:0007669"/>
    <property type="project" value="InterPro"/>
</dbReference>
<feature type="transmembrane region" description="Helical" evidence="8">
    <location>
        <begin position="243"/>
        <end position="263"/>
    </location>
</feature>
<gene>
    <name evidence="9" type="ORF">BQ2448_1126</name>
</gene>
<feature type="transmembrane region" description="Helical" evidence="8">
    <location>
        <begin position="359"/>
        <end position="383"/>
    </location>
</feature>